<sequence length="462" mass="52982">MSFKDCSIPSCIWQALVLDPLCIKCQRRFCYHHHNKHECLVIKKGSAKDWYEPETSQLLALLDSKLIKAEVERLRPGCTAHEIQIPADWKAFANLFRGSFNFHLKIDFEDGQSWIMRIRRRVGREYCDQALRYNLASEVATNQALHQAGLAVPNAIARPEDSQLHPKLIYCYQSFLPGDTWQPFTDPRIRELPLSSTSATHIRSIARWFLAMEKVTFDKVGSPISVSHSSPPAQEIAVGPLVGRHPAYTIPPYYQGPFRTAKDRWLSTIDNKVSLILSHEYCKPKDQIVWYLLLAETRSLVEQCREMNDTGPFYIRHDDDRFDHIKASADGEVAGIIDWEWAYTTNKEEAFAAPNGFVPAEYHKGKNDVLSVREIALMDAYIAQGRLDLANIVKNGRKYHRLVDLFRNSRPGILIINALERSFLGLQDDYPGQPTTIVEWIEVKQLKYQDDQNLKDLLRGAV</sequence>
<dbReference type="STRING" id="1296121.A0A1A6A9B7"/>
<dbReference type="SUPFAM" id="SSF56112">
    <property type="entry name" value="Protein kinase-like (PK-like)"/>
    <property type="match status" value="1"/>
</dbReference>
<dbReference type="KEGG" id="kdj:28966355"/>
<dbReference type="RefSeq" id="XP_018264489.1">
    <property type="nucleotide sequence ID" value="XM_018405995.1"/>
</dbReference>
<keyword evidence="3" id="KW-1185">Reference proteome</keyword>
<accession>A0A1A6A9B7</accession>
<gene>
    <name evidence="1" type="ORF">I303_02656</name>
    <name evidence="2" type="ORF">I303_102642</name>
</gene>
<evidence type="ECO:0008006" key="4">
    <source>
        <dbReference type="Google" id="ProtNLM"/>
    </source>
</evidence>
<reference evidence="1" key="1">
    <citation type="submission" date="2013-07" db="EMBL/GenBank/DDBJ databases">
        <title>The Genome Sequence of Cryptococcus dejecticola CBS10117.</title>
        <authorList>
            <consortium name="The Broad Institute Genome Sequencing Platform"/>
            <person name="Cuomo C."/>
            <person name="Litvintseva A."/>
            <person name="Chen Y."/>
            <person name="Heitman J."/>
            <person name="Sun S."/>
            <person name="Springer D."/>
            <person name="Dromer F."/>
            <person name="Young S.K."/>
            <person name="Zeng Q."/>
            <person name="Gargeya S."/>
            <person name="Fitzgerald M."/>
            <person name="Abouelleil A."/>
            <person name="Alvarado L."/>
            <person name="Berlin A.M."/>
            <person name="Chapman S.B."/>
            <person name="Dewar J."/>
            <person name="Goldberg J."/>
            <person name="Griggs A."/>
            <person name="Gujja S."/>
            <person name="Hansen M."/>
            <person name="Howarth C."/>
            <person name="Imamovic A."/>
            <person name="Larimer J."/>
            <person name="McCowan C."/>
            <person name="Murphy C."/>
            <person name="Pearson M."/>
            <person name="Priest M."/>
            <person name="Roberts A."/>
            <person name="Saif S."/>
            <person name="Shea T."/>
            <person name="Sykes S."/>
            <person name="Wortman J."/>
            <person name="Nusbaum C."/>
            <person name="Birren B."/>
        </authorList>
    </citation>
    <scope>NUCLEOTIDE SEQUENCE [LARGE SCALE GENOMIC DNA]</scope>
    <source>
        <strain evidence="1">CBS 10117</strain>
    </source>
</reference>
<dbReference type="EMBL" id="KI894029">
    <property type="protein sequence ID" value="OBR86647.1"/>
    <property type="molecule type" value="Genomic_DNA"/>
</dbReference>
<dbReference type="GeneID" id="28966355"/>
<reference evidence="2" key="2">
    <citation type="submission" date="2013-07" db="EMBL/GenBank/DDBJ databases">
        <authorList>
            <consortium name="The Broad Institute Genome Sequencing Platform"/>
            <person name="Cuomo C."/>
            <person name="Litvintseva A."/>
            <person name="Chen Y."/>
            <person name="Heitman J."/>
            <person name="Sun S."/>
            <person name="Springer D."/>
            <person name="Dromer F."/>
            <person name="Young S.K."/>
            <person name="Zeng Q."/>
            <person name="Gargeya S."/>
            <person name="Fitzgerald M."/>
            <person name="Abouelleil A."/>
            <person name="Alvarado L."/>
            <person name="Berlin A.M."/>
            <person name="Chapman S.B."/>
            <person name="Dewar J."/>
            <person name="Goldberg J."/>
            <person name="Griggs A."/>
            <person name="Gujja S."/>
            <person name="Hansen M."/>
            <person name="Howarth C."/>
            <person name="Imamovic A."/>
            <person name="Larimer J."/>
            <person name="McCowan C."/>
            <person name="Murphy C."/>
            <person name="Pearson M."/>
            <person name="Priest M."/>
            <person name="Roberts A."/>
            <person name="Saif S."/>
            <person name="Shea T."/>
            <person name="Sykes S."/>
            <person name="Wortman J."/>
            <person name="Nusbaum C."/>
            <person name="Birren B."/>
        </authorList>
    </citation>
    <scope>NUCLEOTIDE SEQUENCE</scope>
    <source>
        <strain evidence="2">CBS 10117</strain>
    </source>
</reference>
<name>A0A1A6A9B7_9TREE</name>
<dbReference type="PANTHER" id="PTHR21310">
    <property type="entry name" value="AMINOGLYCOSIDE PHOSPHOTRANSFERASE-RELATED-RELATED"/>
    <property type="match status" value="1"/>
</dbReference>
<dbReference type="EMBL" id="CP144532">
    <property type="protein sequence ID" value="WWC60079.1"/>
    <property type="molecule type" value="Genomic_DNA"/>
</dbReference>
<dbReference type="InterPro" id="IPR011009">
    <property type="entry name" value="Kinase-like_dom_sf"/>
</dbReference>
<organism evidence="1">
    <name type="scientific">Kwoniella dejecticola CBS 10117</name>
    <dbReference type="NCBI Taxonomy" id="1296121"/>
    <lineage>
        <taxon>Eukaryota</taxon>
        <taxon>Fungi</taxon>
        <taxon>Dikarya</taxon>
        <taxon>Basidiomycota</taxon>
        <taxon>Agaricomycotina</taxon>
        <taxon>Tremellomycetes</taxon>
        <taxon>Tremellales</taxon>
        <taxon>Cryptococcaceae</taxon>
        <taxon>Kwoniella</taxon>
    </lineage>
</organism>
<protein>
    <recommendedName>
        <fullName evidence="4">Aminoglycoside phosphotransferase domain-containing protein</fullName>
    </recommendedName>
</protein>
<evidence type="ECO:0000313" key="3">
    <source>
        <dbReference type="Proteomes" id="UP000078595"/>
    </source>
</evidence>
<proteinExistence type="predicted"/>
<dbReference type="PANTHER" id="PTHR21310:SF15">
    <property type="entry name" value="AMINOGLYCOSIDE PHOSPHOTRANSFERASE DOMAIN-CONTAINING PROTEIN"/>
    <property type="match status" value="1"/>
</dbReference>
<dbReference type="VEuPathDB" id="FungiDB:I303_02656"/>
<dbReference type="InterPro" id="IPR051678">
    <property type="entry name" value="AGP_Transferase"/>
</dbReference>
<dbReference type="OrthoDB" id="2564497at2759"/>
<dbReference type="Proteomes" id="UP000078595">
    <property type="component" value="Chromosome 3"/>
</dbReference>
<evidence type="ECO:0000313" key="1">
    <source>
        <dbReference type="EMBL" id="OBR86647.1"/>
    </source>
</evidence>
<reference evidence="2" key="3">
    <citation type="submission" date="2024-02" db="EMBL/GenBank/DDBJ databases">
        <title>Comparative genomics of Cryptococcus and Kwoniella reveals pathogenesis evolution and contrasting modes of karyotype evolution via chromosome fusion or intercentromeric recombination.</title>
        <authorList>
            <person name="Coelho M.A."/>
            <person name="David-Palma M."/>
            <person name="Shea T."/>
            <person name="Bowers K."/>
            <person name="McGinley-Smith S."/>
            <person name="Mohammad A.W."/>
            <person name="Gnirke A."/>
            <person name="Yurkov A.M."/>
            <person name="Nowrousian M."/>
            <person name="Sun S."/>
            <person name="Cuomo C.A."/>
            <person name="Heitman J."/>
        </authorList>
    </citation>
    <scope>NUCLEOTIDE SEQUENCE</scope>
    <source>
        <strain evidence="2">CBS 10117</strain>
    </source>
</reference>
<evidence type="ECO:0000313" key="2">
    <source>
        <dbReference type="EMBL" id="WWC60079.1"/>
    </source>
</evidence>
<dbReference type="AlphaFoldDB" id="A0A1A6A9B7"/>